<evidence type="ECO:0000256" key="12">
    <source>
        <dbReference type="SAM" id="MobiDB-lite"/>
    </source>
</evidence>
<reference evidence="15 16" key="1">
    <citation type="submission" date="2019-09" db="EMBL/GenBank/DDBJ databases">
        <title>A chromosome-level genome assembly of the Chinese tupelo Nyssa sinensis.</title>
        <authorList>
            <person name="Yang X."/>
            <person name="Kang M."/>
            <person name="Yang Y."/>
            <person name="Xiong H."/>
            <person name="Wang M."/>
            <person name="Zhang Z."/>
            <person name="Wang Z."/>
            <person name="Wu H."/>
            <person name="Ma T."/>
            <person name="Liu J."/>
            <person name="Xi Z."/>
        </authorList>
    </citation>
    <scope>NUCLEOTIDE SEQUENCE [LARGE SCALE GENOMIC DNA]</scope>
    <source>
        <strain evidence="15">J267</strain>
        <tissue evidence="15">Leaf</tissue>
    </source>
</reference>
<keyword evidence="9" id="KW-0472">Membrane</keyword>
<feature type="compositionally biased region" description="Polar residues" evidence="12">
    <location>
        <begin position="127"/>
        <end position="146"/>
    </location>
</feature>
<dbReference type="GO" id="GO:0005886">
    <property type="term" value="C:plasma membrane"/>
    <property type="evidence" value="ECO:0007669"/>
    <property type="project" value="TreeGrafter"/>
</dbReference>
<evidence type="ECO:0000256" key="5">
    <source>
        <dbReference type="ARBA" id="ARBA00022729"/>
    </source>
</evidence>
<dbReference type="Gene3D" id="2.60.40.420">
    <property type="entry name" value="Cupredoxins - blue copper proteins"/>
    <property type="match status" value="1"/>
</dbReference>
<evidence type="ECO:0000256" key="9">
    <source>
        <dbReference type="ARBA" id="ARBA00023136"/>
    </source>
</evidence>
<accession>A0A5J4ZYZ4</accession>
<evidence type="ECO:0000256" key="7">
    <source>
        <dbReference type="ARBA" id="ARBA00022989"/>
    </source>
</evidence>
<dbReference type="PANTHER" id="PTHR33021">
    <property type="entry name" value="BLUE COPPER PROTEIN"/>
    <property type="match status" value="1"/>
</dbReference>
<gene>
    <name evidence="15" type="ORF">F0562_012984</name>
</gene>
<evidence type="ECO:0000256" key="1">
    <source>
        <dbReference type="ARBA" id="ARBA00004479"/>
    </source>
</evidence>
<evidence type="ECO:0000259" key="14">
    <source>
        <dbReference type="PROSITE" id="PS51485"/>
    </source>
</evidence>
<dbReference type="GO" id="GO:0009610">
    <property type="term" value="P:response to symbiotic fungus"/>
    <property type="evidence" value="ECO:0007669"/>
    <property type="project" value="UniProtKB-ARBA"/>
</dbReference>
<evidence type="ECO:0000256" key="6">
    <source>
        <dbReference type="ARBA" id="ARBA00022982"/>
    </source>
</evidence>
<dbReference type="InterPro" id="IPR039391">
    <property type="entry name" value="Phytocyanin-like"/>
</dbReference>
<dbReference type="GO" id="GO:0046872">
    <property type="term" value="F:metal ion binding"/>
    <property type="evidence" value="ECO:0007669"/>
    <property type="project" value="UniProtKB-KW"/>
</dbReference>
<feature type="signal peptide" evidence="13">
    <location>
        <begin position="1"/>
        <end position="22"/>
    </location>
</feature>
<evidence type="ECO:0000256" key="2">
    <source>
        <dbReference type="ARBA" id="ARBA00022448"/>
    </source>
</evidence>
<keyword evidence="4" id="KW-0479">Metal-binding</keyword>
<dbReference type="AlphaFoldDB" id="A0A5J4ZYZ4"/>
<dbReference type="CDD" id="cd04216">
    <property type="entry name" value="Phytocyanin"/>
    <property type="match status" value="1"/>
</dbReference>
<evidence type="ECO:0000256" key="4">
    <source>
        <dbReference type="ARBA" id="ARBA00022723"/>
    </source>
</evidence>
<comment type="subcellular location">
    <subcellularLocation>
        <location evidence="1">Membrane</location>
        <topology evidence="1">Single-pass type I membrane protein</topology>
    </subcellularLocation>
</comment>
<sequence>MASLPILITIAIVAVVAPPALATDFVVGDDKGWTTNFDYQAWAMGKEFRVGDKLIFKYTSGAHNVHRVDGTGFQQCLAPPTSQALTSGNDEIPLTAAGRKWYICGVGKHCELGNQKLAITVLPQLGSPASSPSNEGPSSTPTSAASGIDTSKHVAWMMAAFGVMMMIMV</sequence>
<feature type="domain" description="Phytocyanin" evidence="14">
    <location>
        <begin position="23"/>
        <end position="123"/>
    </location>
</feature>
<keyword evidence="2" id="KW-0813">Transport</keyword>
<dbReference type="InterPro" id="IPR003245">
    <property type="entry name" value="Phytocyanin_dom"/>
</dbReference>
<keyword evidence="16" id="KW-1185">Reference proteome</keyword>
<evidence type="ECO:0000256" key="11">
    <source>
        <dbReference type="ARBA" id="ARBA00023180"/>
    </source>
</evidence>
<protein>
    <recommendedName>
        <fullName evidence="14">Phytocyanin domain-containing protein</fullName>
    </recommendedName>
</protein>
<dbReference type="GO" id="GO:0009055">
    <property type="term" value="F:electron transfer activity"/>
    <property type="evidence" value="ECO:0007669"/>
    <property type="project" value="InterPro"/>
</dbReference>
<dbReference type="Pfam" id="PF02298">
    <property type="entry name" value="Cu_bind_like"/>
    <property type="match status" value="1"/>
</dbReference>
<dbReference type="OrthoDB" id="687943at2759"/>
<feature type="chain" id="PRO_5023854302" description="Phytocyanin domain-containing protein" evidence="13">
    <location>
        <begin position="23"/>
        <end position="169"/>
    </location>
</feature>
<keyword evidence="7" id="KW-1133">Transmembrane helix</keyword>
<evidence type="ECO:0000256" key="10">
    <source>
        <dbReference type="ARBA" id="ARBA00023157"/>
    </source>
</evidence>
<dbReference type="InterPro" id="IPR008972">
    <property type="entry name" value="Cupredoxin"/>
</dbReference>
<dbReference type="EMBL" id="CM018048">
    <property type="protein sequence ID" value="KAA8522311.1"/>
    <property type="molecule type" value="Genomic_DNA"/>
</dbReference>
<proteinExistence type="predicted"/>
<name>A0A5J4ZYZ4_9ASTE</name>
<keyword evidence="3" id="KW-0812">Transmembrane</keyword>
<dbReference type="SUPFAM" id="SSF49503">
    <property type="entry name" value="Cupredoxins"/>
    <property type="match status" value="1"/>
</dbReference>
<evidence type="ECO:0000256" key="3">
    <source>
        <dbReference type="ARBA" id="ARBA00022692"/>
    </source>
</evidence>
<dbReference type="Proteomes" id="UP000325577">
    <property type="component" value="Linkage Group LG5"/>
</dbReference>
<keyword evidence="6" id="KW-0249">Electron transport</keyword>
<dbReference type="FunFam" id="2.60.40.420:FF:000067">
    <property type="entry name" value="Cupredoxin superfamily protein"/>
    <property type="match status" value="1"/>
</dbReference>
<dbReference type="PANTHER" id="PTHR33021:SF533">
    <property type="entry name" value="PHYTOCYANIN DOMAIN-CONTAINING PROTEIN"/>
    <property type="match status" value="1"/>
</dbReference>
<keyword evidence="10" id="KW-1015">Disulfide bond</keyword>
<dbReference type="PROSITE" id="PS51485">
    <property type="entry name" value="PHYTOCYANIN"/>
    <property type="match status" value="1"/>
</dbReference>
<keyword evidence="11" id="KW-0325">Glycoprotein</keyword>
<keyword evidence="5 13" id="KW-0732">Signal</keyword>
<keyword evidence="8" id="KW-0186">Copper</keyword>
<evidence type="ECO:0000313" key="15">
    <source>
        <dbReference type="EMBL" id="KAA8522311.1"/>
    </source>
</evidence>
<evidence type="ECO:0000256" key="8">
    <source>
        <dbReference type="ARBA" id="ARBA00023008"/>
    </source>
</evidence>
<evidence type="ECO:0000256" key="13">
    <source>
        <dbReference type="SAM" id="SignalP"/>
    </source>
</evidence>
<organism evidence="15 16">
    <name type="scientific">Nyssa sinensis</name>
    <dbReference type="NCBI Taxonomy" id="561372"/>
    <lineage>
        <taxon>Eukaryota</taxon>
        <taxon>Viridiplantae</taxon>
        <taxon>Streptophyta</taxon>
        <taxon>Embryophyta</taxon>
        <taxon>Tracheophyta</taxon>
        <taxon>Spermatophyta</taxon>
        <taxon>Magnoliopsida</taxon>
        <taxon>eudicotyledons</taxon>
        <taxon>Gunneridae</taxon>
        <taxon>Pentapetalae</taxon>
        <taxon>asterids</taxon>
        <taxon>Cornales</taxon>
        <taxon>Nyssaceae</taxon>
        <taxon>Nyssa</taxon>
    </lineage>
</organism>
<feature type="region of interest" description="Disordered" evidence="12">
    <location>
        <begin position="126"/>
        <end position="146"/>
    </location>
</feature>
<evidence type="ECO:0000313" key="16">
    <source>
        <dbReference type="Proteomes" id="UP000325577"/>
    </source>
</evidence>